<dbReference type="GO" id="GO:0004674">
    <property type="term" value="F:protein serine/threonine kinase activity"/>
    <property type="evidence" value="ECO:0007669"/>
    <property type="project" value="InterPro"/>
</dbReference>
<dbReference type="Ensembl" id="ENSSTUT00000098391.1">
    <property type="protein sequence ID" value="ENSSTUP00000092384.1"/>
    <property type="gene ID" value="ENSSTUG00000040665.1"/>
</dbReference>
<feature type="compositionally biased region" description="Basic residues" evidence="4">
    <location>
        <begin position="432"/>
        <end position="444"/>
    </location>
</feature>
<feature type="compositionally biased region" description="Basic and acidic residues" evidence="4">
    <location>
        <begin position="445"/>
        <end position="456"/>
    </location>
</feature>
<keyword evidence="8" id="KW-1185">Reference proteome</keyword>
<keyword evidence="2" id="KW-0067">ATP-binding</keyword>
<evidence type="ECO:0000256" key="1">
    <source>
        <dbReference type="ARBA" id="ARBA00022741"/>
    </source>
</evidence>
<feature type="domain" description="Protein kinase" evidence="5">
    <location>
        <begin position="530"/>
        <end position="786"/>
    </location>
</feature>
<dbReference type="SUPFAM" id="SSF48403">
    <property type="entry name" value="Ankyrin repeat"/>
    <property type="match status" value="1"/>
</dbReference>
<dbReference type="SMART" id="SM00248">
    <property type="entry name" value="ANK"/>
    <property type="match status" value="2"/>
</dbReference>
<dbReference type="PANTHER" id="PTHR13954">
    <property type="entry name" value="IRE1-RELATED"/>
    <property type="match status" value="1"/>
</dbReference>
<evidence type="ECO:0000256" key="4">
    <source>
        <dbReference type="SAM" id="MobiDB-lite"/>
    </source>
</evidence>
<gene>
    <name evidence="7" type="primary">LOC115198244</name>
</gene>
<evidence type="ECO:0000256" key="3">
    <source>
        <dbReference type="PROSITE-ProRule" id="PRU00023"/>
    </source>
</evidence>
<dbReference type="Proteomes" id="UP000472277">
    <property type="component" value="Chromosome 8"/>
</dbReference>
<dbReference type="InterPro" id="IPR045133">
    <property type="entry name" value="IRE1/2-like"/>
</dbReference>
<dbReference type="PROSITE" id="PS50011">
    <property type="entry name" value="PROTEIN_KINASE_DOM"/>
    <property type="match status" value="1"/>
</dbReference>
<dbReference type="PROSITE" id="PS50088">
    <property type="entry name" value="ANK_REPEAT"/>
    <property type="match status" value="1"/>
</dbReference>
<organism evidence="7 8">
    <name type="scientific">Salmo trutta</name>
    <name type="common">Brown trout</name>
    <dbReference type="NCBI Taxonomy" id="8032"/>
    <lineage>
        <taxon>Eukaryota</taxon>
        <taxon>Metazoa</taxon>
        <taxon>Chordata</taxon>
        <taxon>Craniata</taxon>
        <taxon>Vertebrata</taxon>
        <taxon>Euteleostomi</taxon>
        <taxon>Actinopterygii</taxon>
        <taxon>Neopterygii</taxon>
        <taxon>Teleostei</taxon>
        <taxon>Protacanthopterygii</taxon>
        <taxon>Salmoniformes</taxon>
        <taxon>Salmonidae</taxon>
        <taxon>Salmoninae</taxon>
        <taxon>Salmo</taxon>
    </lineage>
</organism>
<feature type="repeat" description="ANK" evidence="3">
    <location>
        <begin position="61"/>
        <end position="93"/>
    </location>
</feature>
<dbReference type="Gene3D" id="1.25.40.20">
    <property type="entry name" value="Ankyrin repeat-containing domain"/>
    <property type="match status" value="1"/>
</dbReference>
<name>A0A674D9Y6_SALTR</name>
<evidence type="ECO:0000259" key="6">
    <source>
        <dbReference type="PROSITE" id="PS51392"/>
    </source>
</evidence>
<evidence type="ECO:0000256" key="2">
    <source>
        <dbReference type="ARBA" id="ARBA00022840"/>
    </source>
</evidence>
<dbReference type="GO" id="GO:1990604">
    <property type="term" value="C:IRE1-TRAF2-ASK1 complex"/>
    <property type="evidence" value="ECO:0007669"/>
    <property type="project" value="TreeGrafter"/>
</dbReference>
<evidence type="ECO:0000313" key="7">
    <source>
        <dbReference type="Ensembl" id="ENSSTUP00000092384.1"/>
    </source>
</evidence>
<feature type="region of interest" description="Disordered" evidence="4">
    <location>
        <begin position="411"/>
        <end position="460"/>
    </location>
</feature>
<dbReference type="Pfam" id="PF00069">
    <property type="entry name" value="Pkinase"/>
    <property type="match status" value="1"/>
</dbReference>
<sequence>MTSSGIMEHKINFQELLAKLVISEPTDPIIKCIINNNLERLKKLIRGKDVNALYPCVEFQDEVTPLIAAVAFANQEICTFLLGKGADPNKPSRRYLAPLHYAGRHKVPVNIVTTLLEAKADPNGPAEQSFSPLQLAHDREDIVKKLLESGALMWLKHGVHPAIDQKLATIIENFAKESEFFSKIKLFLHFVQAIKHSSPTDVFKHYDLHLLEENPQTHLTMIDMCFNIEGANEDEYFQKAIKWLNDSKKLVSYVEHISRRLSTVPLKFRAGALKSLYRVVCAMKEIPNEVSLTLIPELVKLISCKTEDYLMPLIIVTLYGITQKTKDKDRWSNSDLEKICKHIVPCTQKKGYPYELMMYAYALLADLSTFSCVPGYISSLGLTPVPDGLLIWGTDENLKAKLRALNRSLKRQHSVSKSASEDSKDSNLSETKKKKKKKKRKAKKKDIPKQETDTQENKTCLAFNTSSTPVEESGFDECSSVKPIQPTIDTSPLQRKWHKVSKRWETQLEKLANMDESKVYKVGNLTLIHYDSYFRIAKGSDGTEVFLGLRDDGTEVAVKRMIKSNYQILKSEEGFLRLPELDSTCIVRYVDFAEDSFFGYLALQLCEYTLDEYINTYLSKDDTHALMKITQEVLHSLSVIHCPTTKVLHRDIKPQNVLIDINGNAKLADFGISRRLTVEQTTLYTIPAGTKCWMAKETLDKQGSGYKRSSDIQVAGMLVYYILSGGHHPFEDPLGDELEQNRNIIKGTYTLEHVADEVTKDLIEWMINEDPDERPTVEETLNHPLFWKPQRRVEYLRRIGNEKEVGKYSDADPKLLEALKQSAMERTFCQWKSKLPPLLIQKLEGKKKAYTENTLGLLRFIRNLDAHYTKVADKDADAACCVCKDLETTFPDLFGCVYKFAKKQNWNTRRPDLRYFLMQRN</sequence>
<dbReference type="GO" id="GO:0005524">
    <property type="term" value="F:ATP binding"/>
    <property type="evidence" value="ECO:0007669"/>
    <property type="project" value="UniProtKB-KW"/>
</dbReference>
<dbReference type="GO" id="GO:0070059">
    <property type="term" value="P:intrinsic apoptotic signaling pathway in response to endoplasmic reticulum stress"/>
    <property type="evidence" value="ECO:0007669"/>
    <property type="project" value="TreeGrafter"/>
</dbReference>
<dbReference type="Gene3D" id="1.10.510.10">
    <property type="entry name" value="Transferase(Phosphotransferase) domain 1"/>
    <property type="match status" value="1"/>
</dbReference>
<dbReference type="PROSITE" id="PS51392">
    <property type="entry name" value="KEN"/>
    <property type="match status" value="1"/>
</dbReference>
<keyword evidence="1" id="KW-0547">Nucleotide-binding</keyword>
<feature type="domain" description="KEN" evidence="6">
    <location>
        <begin position="789"/>
        <end position="919"/>
    </location>
</feature>
<dbReference type="Pfam" id="PF00023">
    <property type="entry name" value="Ank"/>
    <property type="match status" value="1"/>
</dbReference>
<dbReference type="InterPro" id="IPR010513">
    <property type="entry name" value="KEN_dom"/>
</dbReference>
<dbReference type="PROSITE" id="PS00108">
    <property type="entry name" value="PROTEIN_KINASE_ST"/>
    <property type="match status" value="1"/>
</dbReference>
<reference evidence="7" key="1">
    <citation type="submission" date="2025-08" db="UniProtKB">
        <authorList>
            <consortium name="Ensembl"/>
        </authorList>
    </citation>
    <scope>IDENTIFICATION</scope>
</reference>
<dbReference type="SUPFAM" id="SSF56112">
    <property type="entry name" value="Protein kinase-like (PK-like)"/>
    <property type="match status" value="1"/>
</dbReference>
<dbReference type="InterPro" id="IPR008271">
    <property type="entry name" value="Ser/Thr_kinase_AS"/>
</dbReference>
<accession>A0A674D9Y6</accession>
<dbReference type="GO" id="GO:0006397">
    <property type="term" value="P:mRNA processing"/>
    <property type="evidence" value="ECO:0007669"/>
    <property type="project" value="InterPro"/>
</dbReference>
<evidence type="ECO:0000259" key="5">
    <source>
        <dbReference type="PROSITE" id="PS50011"/>
    </source>
</evidence>
<dbReference type="InterPro" id="IPR011009">
    <property type="entry name" value="Kinase-like_dom_sf"/>
</dbReference>
<dbReference type="GO" id="GO:0051082">
    <property type="term" value="F:unfolded protein binding"/>
    <property type="evidence" value="ECO:0007669"/>
    <property type="project" value="TreeGrafter"/>
</dbReference>
<dbReference type="Gene3D" id="1.20.1440.180">
    <property type="entry name" value="KEN domain"/>
    <property type="match status" value="1"/>
</dbReference>
<dbReference type="GeneTree" id="ENSGT00940000165054"/>
<dbReference type="InterPro" id="IPR036770">
    <property type="entry name" value="Ankyrin_rpt-contain_sf"/>
</dbReference>
<dbReference type="AlphaFoldDB" id="A0A674D9Y6"/>
<dbReference type="GO" id="GO:0036498">
    <property type="term" value="P:IRE1-mediated unfolded protein response"/>
    <property type="evidence" value="ECO:0007669"/>
    <property type="project" value="TreeGrafter"/>
</dbReference>
<dbReference type="PANTHER" id="PTHR13954:SF28">
    <property type="match status" value="1"/>
</dbReference>
<protein>
    <submittedName>
        <fullName evidence="7">Serine/threonine-protein kinase/endoribonuclease IRE1a-like</fullName>
    </submittedName>
</protein>
<feature type="compositionally biased region" description="Basic and acidic residues" evidence="4">
    <location>
        <begin position="419"/>
        <end position="431"/>
    </location>
</feature>
<reference evidence="7" key="2">
    <citation type="submission" date="2025-09" db="UniProtKB">
        <authorList>
            <consortium name="Ensembl"/>
        </authorList>
    </citation>
    <scope>IDENTIFICATION</scope>
</reference>
<dbReference type="InterPro" id="IPR000719">
    <property type="entry name" value="Prot_kinase_dom"/>
</dbReference>
<dbReference type="SMART" id="SM00220">
    <property type="entry name" value="S_TKc"/>
    <property type="match status" value="1"/>
</dbReference>
<keyword evidence="3" id="KW-0040">ANK repeat</keyword>
<dbReference type="Pfam" id="PF06479">
    <property type="entry name" value="Ribonuc_2-5A"/>
    <property type="match status" value="1"/>
</dbReference>
<proteinExistence type="predicted"/>
<dbReference type="InterPro" id="IPR038357">
    <property type="entry name" value="KEN_sf"/>
</dbReference>
<dbReference type="GO" id="GO:0004521">
    <property type="term" value="F:RNA endonuclease activity"/>
    <property type="evidence" value="ECO:0007669"/>
    <property type="project" value="InterPro"/>
</dbReference>
<dbReference type="InterPro" id="IPR002110">
    <property type="entry name" value="Ankyrin_rpt"/>
</dbReference>
<evidence type="ECO:0000313" key="8">
    <source>
        <dbReference type="Proteomes" id="UP000472277"/>
    </source>
</evidence>